<dbReference type="PANTHER" id="PTHR30055">
    <property type="entry name" value="HTH-TYPE TRANSCRIPTIONAL REGULATOR RUTR"/>
    <property type="match status" value="1"/>
</dbReference>
<dbReference type="Pfam" id="PF00440">
    <property type="entry name" value="TetR_N"/>
    <property type="match status" value="2"/>
</dbReference>
<protein>
    <submittedName>
        <fullName evidence="6">Putative TetR family transcriptional regulator</fullName>
    </submittedName>
</protein>
<dbReference type="STRING" id="1077974.GOEFS_077_00480"/>
<dbReference type="eggNOG" id="COG1309">
    <property type="taxonomic scope" value="Bacteria"/>
</dbReference>
<accession>H0R2F5</accession>
<dbReference type="InterPro" id="IPR009057">
    <property type="entry name" value="Homeodomain-like_sf"/>
</dbReference>
<dbReference type="PROSITE" id="PS50977">
    <property type="entry name" value="HTH_TETR_2"/>
    <property type="match status" value="2"/>
</dbReference>
<evidence type="ECO:0000256" key="4">
    <source>
        <dbReference type="PROSITE-ProRule" id="PRU00335"/>
    </source>
</evidence>
<gene>
    <name evidence="6" type="ORF">GOEFS_077_00480</name>
</gene>
<keyword evidence="1" id="KW-0805">Transcription regulation</keyword>
<dbReference type="Proteomes" id="UP000035034">
    <property type="component" value="Unassembled WGS sequence"/>
</dbReference>
<dbReference type="Gene3D" id="1.10.10.60">
    <property type="entry name" value="Homeodomain-like"/>
    <property type="match status" value="1"/>
</dbReference>
<dbReference type="EMBL" id="BAEH01000077">
    <property type="protein sequence ID" value="GAB19256.1"/>
    <property type="molecule type" value="Genomic_DNA"/>
</dbReference>
<dbReference type="InterPro" id="IPR050109">
    <property type="entry name" value="HTH-type_TetR-like_transc_reg"/>
</dbReference>
<reference evidence="6 7" key="1">
    <citation type="submission" date="2011-12" db="EMBL/GenBank/DDBJ databases">
        <title>Whole genome shotgun sequence of Gordonia effusa NBRC 100432.</title>
        <authorList>
            <person name="Yoshida I."/>
            <person name="Takarada H."/>
            <person name="Hosoyama A."/>
            <person name="Tsuchikane K."/>
            <person name="Katsumata H."/>
            <person name="Yamazaki S."/>
            <person name="Fujita N."/>
        </authorList>
    </citation>
    <scope>NUCLEOTIDE SEQUENCE [LARGE SCALE GENOMIC DNA]</scope>
    <source>
        <strain evidence="6 7">NBRC 100432</strain>
    </source>
</reference>
<feature type="domain" description="HTH tetR-type" evidence="5">
    <location>
        <begin position="1"/>
        <end position="45"/>
    </location>
</feature>
<dbReference type="PANTHER" id="PTHR30055:SF234">
    <property type="entry name" value="HTH-TYPE TRANSCRIPTIONAL REGULATOR BETI"/>
    <property type="match status" value="1"/>
</dbReference>
<sequence>MHGYHSTTLEAIAAEVGISVPALYRHFPTKYALFAETSRRLADALRDSLVDVPNAGDDPRAALDAMLRALVTTTLANRGGGLYRWQSQFLAPDDADYVRQVVISQHRRVRAAVIALRQDQGRTAASTAQADALAAAAISAAGSPSTHRAPLPAKQAEQILVSNALRMVDIDLPGLAETPTPSTDPVGLAPASKREVILRQSIPLFAEHGFREVSIEDIARCAGMPPSGVYRHYVNKAAILQTAFWRANDRMIAAIDDALAQARSPVDAVTRLVSSYVELCSGSAQLIGVYMAEIGHVEAGQRAELRRQQRRNIDEWAGWVVQSRPGLTLGQARFMVHAALSIAFDLTRVSRPAPPALLSALICEFLLGDANARNV</sequence>
<dbReference type="SUPFAM" id="SSF46689">
    <property type="entry name" value="Homeodomain-like"/>
    <property type="match status" value="2"/>
</dbReference>
<keyword evidence="7" id="KW-1185">Reference proteome</keyword>
<dbReference type="InterPro" id="IPR023772">
    <property type="entry name" value="DNA-bd_HTH_TetR-type_CS"/>
</dbReference>
<dbReference type="GO" id="GO:0000976">
    <property type="term" value="F:transcription cis-regulatory region binding"/>
    <property type="evidence" value="ECO:0007669"/>
    <property type="project" value="TreeGrafter"/>
</dbReference>
<evidence type="ECO:0000259" key="5">
    <source>
        <dbReference type="PROSITE" id="PS50977"/>
    </source>
</evidence>
<feature type="DNA-binding region" description="H-T-H motif" evidence="4">
    <location>
        <begin position="214"/>
        <end position="233"/>
    </location>
</feature>
<dbReference type="GO" id="GO:0003700">
    <property type="term" value="F:DNA-binding transcription factor activity"/>
    <property type="evidence" value="ECO:0007669"/>
    <property type="project" value="TreeGrafter"/>
</dbReference>
<evidence type="ECO:0000313" key="7">
    <source>
        <dbReference type="Proteomes" id="UP000035034"/>
    </source>
</evidence>
<keyword evidence="2 4" id="KW-0238">DNA-binding</keyword>
<evidence type="ECO:0000256" key="2">
    <source>
        <dbReference type="ARBA" id="ARBA00023125"/>
    </source>
</evidence>
<evidence type="ECO:0000256" key="1">
    <source>
        <dbReference type="ARBA" id="ARBA00023015"/>
    </source>
</evidence>
<dbReference type="Gene3D" id="1.10.357.10">
    <property type="entry name" value="Tetracycline Repressor, domain 2"/>
    <property type="match status" value="2"/>
</dbReference>
<proteinExistence type="predicted"/>
<dbReference type="PRINTS" id="PR00455">
    <property type="entry name" value="HTHTETR"/>
</dbReference>
<dbReference type="InterPro" id="IPR001647">
    <property type="entry name" value="HTH_TetR"/>
</dbReference>
<evidence type="ECO:0000256" key="3">
    <source>
        <dbReference type="ARBA" id="ARBA00023163"/>
    </source>
</evidence>
<evidence type="ECO:0000313" key="6">
    <source>
        <dbReference type="EMBL" id="GAB19256.1"/>
    </source>
</evidence>
<organism evidence="6 7">
    <name type="scientific">Gordonia effusa NBRC 100432</name>
    <dbReference type="NCBI Taxonomy" id="1077974"/>
    <lineage>
        <taxon>Bacteria</taxon>
        <taxon>Bacillati</taxon>
        <taxon>Actinomycetota</taxon>
        <taxon>Actinomycetes</taxon>
        <taxon>Mycobacteriales</taxon>
        <taxon>Gordoniaceae</taxon>
        <taxon>Gordonia</taxon>
    </lineage>
</organism>
<dbReference type="PROSITE" id="PS01081">
    <property type="entry name" value="HTH_TETR_1"/>
    <property type="match status" value="1"/>
</dbReference>
<comment type="caution">
    <text evidence="6">The sequence shown here is derived from an EMBL/GenBank/DDBJ whole genome shotgun (WGS) entry which is preliminary data.</text>
</comment>
<dbReference type="AlphaFoldDB" id="H0R2F5"/>
<name>H0R2F5_9ACTN</name>
<feature type="domain" description="HTH tetR-type" evidence="5">
    <location>
        <begin position="191"/>
        <end position="251"/>
    </location>
</feature>
<keyword evidence="3" id="KW-0804">Transcription</keyword>
<feature type="DNA-binding region" description="H-T-H motif" evidence="4">
    <location>
        <begin position="8"/>
        <end position="27"/>
    </location>
</feature>